<evidence type="ECO:0000313" key="7">
    <source>
        <dbReference type="EMBL" id="BBF82667.1"/>
    </source>
</evidence>
<dbReference type="InterPro" id="IPR035658">
    <property type="entry name" value="TrbF"/>
</dbReference>
<accession>A0A3G9G7F2</accession>
<evidence type="ECO:0000256" key="1">
    <source>
        <dbReference type="ARBA" id="ARBA00004167"/>
    </source>
</evidence>
<organism evidence="7 8">
    <name type="scientific">Asticcacaulis excentricus</name>
    <dbReference type="NCBI Taxonomy" id="78587"/>
    <lineage>
        <taxon>Bacteria</taxon>
        <taxon>Pseudomonadati</taxon>
        <taxon>Pseudomonadota</taxon>
        <taxon>Alphaproteobacteria</taxon>
        <taxon>Caulobacterales</taxon>
        <taxon>Caulobacteraceae</taxon>
        <taxon>Asticcacaulis</taxon>
    </lineage>
</organism>
<reference evidence="8" key="2">
    <citation type="journal article" date="2017" name="Plant Physiol. Biochem.">
        <title>Differential oxidative and antioxidative response of duckweed Lemna minor toward plant growth promoting/inhibiting bacteria.</title>
        <authorList>
            <person name="Ishizawa H."/>
            <person name="Kuroda M."/>
            <person name="Morikawa M."/>
            <person name="Ike M."/>
        </authorList>
    </citation>
    <scope>NUCLEOTIDE SEQUENCE [LARGE SCALE GENOMIC DNA]</scope>
    <source>
        <strain evidence="8">M6</strain>
    </source>
</reference>
<feature type="transmembrane region" description="Helical" evidence="5">
    <location>
        <begin position="40"/>
        <end position="60"/>
    </location>
</feature>
<dbReference type="InterPro" id="IPR032710">
    <property type="entry name" value="NTF2-like_dom_sf"/>
</dbReference>
<keyword evidence="7" id="KW-0614">Plasmid</keyword>
<proteinExistence type="predicted"/>
<comment type="subcellular location">
    <subcellularLocation>
        <location evidence="1">Membrane</location>
        <topology evidence="1">Single-pass membrane protein</topology>
    </subcellularLocation>
</comment>
<dbReference type="OrthoDB" id="597581at2"/>
<feature type="domain" description="Bacterial virulence protein VirB8" evidence="6">
    <location>
        <begin position="22"/>
        <end position="224"/>
    </location>
</feature>
<dbReference type="GO" id="GO:0016020">
    <property type="term" value="C:membrane"/>
    <property type="evidence" value="ECO:0007669"/>
    <property type="project" value="UniProtKB-SubCell"/>
</dbReference>
<evidence type="ECO:0000256" key="5">
    <source>
        <dbReference type="SAM" id="Phobius"/>
    </source>
</evidence>
<dbReference type="InterPro" id="IPR007430">
    <property type="entry name" value="VirB8"/>
</dbReference>
<reference evidence="8" key="1">
    <citation type="journal article" date="2017" name="Biotechnol. Biofuels">
        <title>Evaluation of environmental bacterial communities as a factor affecting the growth of duckweed Lemna minor.</title>
        <authorList>
            <person name="Ishizawa H."/>
            <person name="Kuroda M."/>
            <person name="Morikawa M."/>
            <person name="Ike M."/>
        </authorList>
    </citation>
    <scope>NUCLEOTIDE SEQUENCE [LARGE SCALE GENOMIC DNA]</scope>
    <source>
        <strain evidence="8">M6</strain>
    </source>
</reference>
<dbReference type="Proteomes" id="UP000278756">
    <property type="component" value="Plasmid pASEM-1"/>
</dbReference>
<evidence type="ECO:0000259" key="6">
    <source>
        <dbReference type="Pfam" id="PF04335"/>
    </source>
</evidence>
<keyword evidence="3 5" id="KW-1133">Transmembrane helix</keyword>
<dbReference type="SUPFAM" id="SSF54427">
    <property type="entry name" value="NTF2-like"/>
    <property type="match status" value="1"/>
</dbReference>
<dbReference type="RefSeq" id="WP_126424291.1">
    <property type="nucleotide sequence ID" value="NZ_AP018829.1"/>
</dbReference>
<geneLocation type="plasmid" evidence="8">
    <name>pasem-1 dna</name>
</geneLocation>
<dbReference type="NCBIfam" id="NF010446">
    <property type="entry name" value="PRK13872.1"/>
    <property type="match status" value="1"/>
</dbReference>
<evidence type="ECO:0000256" key="4">
    <source>
        <dbReference type="ARBA" id="ARBA00023136"/>
    </source>
</evidence>
<sequence>MLKSTSSRYSETPAPITPYQAAAKAWDDRMGSARVQARNWRLMAFCALGLSAGLASALVWQSARGHIVPWVVEISPQGQVQAVAPAQGDYTPTDPQIAFQLSEFIAQVRSVPADPVVMRRNWLKAYDFTSDIGAQALNGYAQGNDPFARSGTEQVDIEVTSVLRASPTSFRVTWLERRYVSGQLAATERWQAILTVQIIPPRDPERLRKNPLGLYVTALTWTRELNP</sequence>
<dbReference type="EMBL" id="AP018829">
    <property type="protein sequence ID" value="BBF82667.1"/>
    <property type="molecule type" value="Genomic_DNA"/>
</dbReference>
<keyword evidence="4 5" id="KW-0472">Membrane</keyword>
<name>A0A3G9G7F2_9CAUL</name>
<keyword evidence="2 5" id="KW-0812">Transmembrane</keyword>
<dbReference type="AlphaFoldDB" id="A0A3G9G7F2"/>
<dbReference type="CDD" id="cd16425">
    <property type="entry name" value="TrbF"/>
    <property type="match status" value="1"/>
</dbReference>
<dbReference type="Gene3D" id="3.10.450.230">
    <property type="entry name" value="VirB8 protein"/>
    <property type="match status" value="1"/>
</dbReference>
<evidence type="ECO:0000256" key="3">
    <source>
        <dbReference type="ARBA" id="ARBA00022989"/>
    </source>
</evidence>
<dbReference type="Pfam" id="PF04335">
    <property type="entry name" value="VirB8"/>
    <property type="match status" value="1"/>
</dbReference>
<evidence type="ECO:0000313" key="8">
    <source>
        <dbReference type="Proteomes" id="UP000278756"/>
    </source>
</evidence>
<gene>
    <name evidence="7" type="ORF">EM6_3308</name>
</gene>
<evidence type="ECO:0000256" key="2">
    <source>
        <dbReference type="ARBA" id="ARBA00022692"/>
    </source>
</evidence>
<protein>
    <submittedName>
        <fullName evidence="7">Conjugative transfer protein TrbF</fullName>
    </submittedName>
</protein>